<protein>
    <submittedName>
        <fullName evidence="1">Uncharacterized protein</fullName>
    </submittedName>
</protein>
<reference evidence="1 2" key="1">
    <citation type="submission" date="2019-02" db="EMBL/GenBank/DDBJ databases">
        <title>Deep-cultivation of Planctomycetes and their phenomic and genomic characterization uncovers novel biology.</title>
        <authorList>
            <person name="Wiegand S."/>
            <person name="Jogler M."/>
            <person name="Boedeker C."/>
            <person name="Pinto D."/>
            <person name="Vollmers J."/>
            <person name="Rivas-Marin E."/>
            <person name="Kohn T."/>
            <person name="Peeters S.H."/>
            <person name="Heuer A."/>
            <person name="Rast P."/>
            <person name="Oberbeckmann S."/>
            <person name="Bunk B."/>
            <person name="Jeske O."/>
            <person name="Meyerdierks A."/>
            <person name="Storesund J.E."/>
            <person name="Kallscheuer N."/>
            <person name="Luecker S."/>
            <person name="Lage O.M."/>
            <person name="Pohl T."/>
            <person name="Merkel B.J."/>
            <person name="Hornburger P."/>
            <person name="Mueller R.-W."/>
            <person name="Bruemmer F."/>
            <person name="Labrenz M."/>
            <person name="Spormann A.M."/>
            <person name="Op den Camp H."/>
            <person name="Overmann J."/>
            <person name="Amann R."/>
            <person name="Jetten M.S.M."/>
            <person name="Mascher T."/>
            <person name="Medema M.H."/>
            <person name="Devos D.P."/>
            <person name="Kaster A.-K."/>
            <person name="Ovreas L."/>
            <person name="Rohde M."/>
            <person name="Galperin M.Y."/>
            <person name="Jogler C."/>
        </authorList>
    </citation>
    <scope>NUCLEOTIDE SEQUENCE [LARGE SCALE GENOMIC DNA]</scope>
    <source>
        <strain evidence="1 2">SV_7m_r</strain>
    </source>
</reference>
<organism evidence="1 2">
    <name type="scientific">Stieleria bergensis</name>
    <dbReference type="NCBI Taxonomy" id="2528025"/>
    <lineage>
        <taxon>Bacteria</taxon>
        <taxon>Pseudomonadati</taxon>
        <taxon>Planctomycetota</taxon>
        <taxon>Planctomycetia</taxon>
        <taxon>Pirellulales</taxon>
        <taxon>Pirellulaceae</taxon>
        <taxon>Stieleria</taxon>
    </lineage>
</organism>
<evidence type="ECO:0000313" key="1">
    <source>
        <dbReference type="EMBL" id="QDT59078.1"/>
    </source>
</evidence>
<keyword evidence="2" id="KW-1185">Reference proteome</keyword>
<evidence type="ECO:0000313" key="2">
    <source>
        <dbReference type="Proteomes" id="UP000315003"/>
    </source>
</evidence>
<dbReference type="Proteomes" id="UP000315003">
    <property type="component" value="Chromosome"/>
</dbReference>
<accession>A0A517SSH8</accession>
<dbReference type="AlphaFoldDB" id="A0A517SSH8"/>
<gene>
    <name evidence="1" type="ORF">SV7mr_15840</name>
</gene>
<sequence length="152" mass="15890">MLQIDFVDEIPLGGLFVNAVRDFVGVWHGQPRQGNSAAEPDQDGGLATSLHRYVSVLIDGCNRFIGGRKLGPVSDVDGTAIVIMGADQDLRVVAHCKHGLIGRDGDAFELCISGVGAGGTISDPLTKDFIVARVDTQSHTALVSDCAGGFGQ</sequence>
<name>A0A517SSH8_9BACT</name>
<proteinExistence type="predicted"/>
<dbReference type="EMBL" id="CP036272">
    <property type="protein sequence ID" value="QDT59078.1"/>
    <property type="molecule type" value="Genomic_DNA"/>
</dbReference>